<sequence>MIMTSPGTYSVCRENSPLPFLVSMELEPSIHQATFVWSISLTTQRIDGNGSSGNSDNFWKM</sequence>
<comment type="caution">
    <text evidence="1">The sequence shown here is derived from an EMBL/GenBank/DDBJ whole genome shotgun (WGS) entry which is preliminary data.</text>
</comment>
<proteinExistence type="predicted"/>
<organism evidence="1 2">
    <name type="scientific">Larinioides sclopetarius</name>
    <dbReference type="NCBI Taxonomy" id="280406"/>
    <lineage>
        <taxon>Eukaryota</taxon>
        <taxon>Metazoa</taxon>
        <taxon>Ecdysozoa</taxon>
        <taxon>Arthropoda</taxon>
        <taxon>Chelicerata</taxon>
        <taxon>Arachnida</taxon>
        <taxon>Araneae</taxon>
        <taxon>Araneomorphae</taxon>
        <taxon>Entelegynae</taxon>
        <taxon>Araneoidea</taxon>
        <taxon>Araneidae</taxon>
        <taxon>Larinioides</taxon>
    </lineage>
</organism>
<evidence type="ECO:0000313" key="2">
    <source>
        <dbReference type="Proteomes" id="UP001497382"/>
    </source>
</evidence>
<evidence type="ECO:0000313" key="1">
    <source>
        <dbReference type="EMBL" id="CAL1263873.1"/>
    </source>
</evidence>
<dbReference type="EMBL" id="CAXIEN010000010">
    <property type="protein sequence ID" value="CAL1263873.1"/>
    <property type="molecule type" value="Genomic_DNA"/>
</dbReference>
<reference evidence="1 2" key="1">
    <citation type="submission" date="2024-04" db="EMBL/GenBank/DDBJ databases">
        <authorList>
            <person name="Rising A."/>
            <person name="Reimegard J."/>
            <person name="Sonavane S."/>
            <person name="Akerstrom W."/>
            <person name="Nylinder S."/>
            <person name="Hedman E."/>
            <person name="Kallberg Y."/>
        </authorList>
    </citation>
    <scope>NUCLEOTIDE SEQUENCE [LARGE SCALE GENOMIC DNA]</scope>
</reference>
<dbReference type="Proteomes" id="UP001497382">
    <property type="component" value="Unassembled WGS sequence"/>
</dbReference>
<gene>
    <name evidence="1" type="ORF">LARSCL_LOCUS1713</name>
</gene>
<dbReference type="AlphaFoldDB" id="A0AAV1YXY1"/>
<keyword evidence="2" id="KW-1185">Reference proteome</keyword>
<name>A0AAV1YXY1_9ARAC</name>
<accession>A0AAV1YXY1</accession>
<protein>
    <submittedName>
        <fullName evidence="1">Uncharacterized protein</fullName>
    </submittedName>
</protein>